<evidence type="ECO:0000313" key="2">
    <source>
        <dbReference type="Proteomes" id="UP000223047"/>
    </source>
</evidence>
<organism evidence="1 2">
    <name type="scientific">Xanthomonas phage Xoo-sp2</name>
    <dbReference type="NCBI Taxonomy" id="1852622"/>
    <lineage>
        <taxon>Viruses</taxon>
        <taxon>Duplodnaviria</taxon>
        <taxon>Heunggongvirae</taxon>
        <taxon>Uroviricota</taxon>
        <taxon>Caudoviricetes</taxon>
        <taxon>Mesyanzhinovviridae</taxon>
        <taxon>Bradleyvirinae</taxon>
        <taxon>Xooduovirus</taxon>
        <taxon>Xooduovirus Xoosp2</taxon>
    </lineage>
</organism>
<dbReference type="Proteomes" id="UP000223047">
    <property type="component" value="Segment"/>
</dbReference>
<evidence type="ECO:0000313" key="1">
    <source>
        <dbReference type="EMBL" id="ANT45288.1"/>
    </source>
</evidence>
<reference evidence="1 2" key="1">
    <citation type="submission" date="2016-05" db="EMBL/GenBank/DDBJ databases">
        <title>A Novel Xanthomonas Oryzae pv. Oryzae Phage Xoo-sp2 as Possible Biocontrol Agent in Plant.</title>
        <authorList>
            <person name="Dong Z."/>
            <person name="Liu J."/>
            <person name="Peng D."/>
        </authorList>
    </citation>
    <scope>NUCLEOTIDE SEQUENCE [LARGE SCALE GENOMIC DNA]</scope>
</reference>
<gene>
    <name evidence="1" type="ORF">Xoosp2_66</name>
</gene>
<accession>A0A1X9IAL6</accession>
<name>A0A1X9IAL6_9CAUD</name>
<proteinExistence type="predicted"/>
<sequence>MAIRITLRPHKEGIAALERAGFEVEPVRFGKGDHLVVRVCREGACGQTTISGSPRGSFLGPLVSSARRAVREAMAR</sequence>
<dbReference type="EMBL" id="KX241618">
    <property type="protein sequence ID" value="ANT45288.1"/>
    <property type="molecule type" value="Genomic_DNA"/>
</dbReference>
<keyword evidence="2" id="KW-1185">Reference proteome</keyword>
<protein>
    <submittedName>
        <fullName evidence="1">Uncharacterized protein</fullName>
    </submittedName>
</protein>